<dbReference type="AlphaFoldDB" id="A0A370L5E5"/>
<comment type="caution">
    <text evidence="1">The sequence shown here is derived from an EMBL/GenBank/DDBJ whole genome shotgun (WGS) entry which is preliminary data.</text>
</comment>
<dbReference type="Proteomes" id="UP000255207">
    <property type="component" value="Unassembled WGS sequence"/>
</dbReference>
<accession>A0A370L5E5</accession>
<gene>
    <name evidence="1" type="ORF">DWE98_14780</name>
</gene>
<organism evidence="1 2">
    <name type="scientific">Bosea caraganae</name>
    <dbReference type="NCBI Taxonomy" id="2763117"/>
    <lineage>
        <taxon>Bacteria</taxon>
        <taxon>Pseudomonadati</taxon>
        <taxon>Pseudomonadota</taxon>
        <taxon>Alphaproteobacteria</taxon>
        <taxon>Hyphomicrobiales</taxon>
        <taxon>Boseaceae</taxon>
        <taxon>Bosea</taxon>
    </lineage>
</organism>
<name>A0A370L5E5_9HYPH</name>
<evidence type="ECO:0000313" key="2">
    <source>
        <dbReference type="Proteomes" id="UP000255207"/>
    </source>
</evidence>
<dbReference type="PROSITE" id="PS51257">
    <property type="entry name" value="PROKAR_LIPOPROTEIN"/>
    <property type="match status" value="1"/>
</dbReference>
<dbReference type="EMBL" id="QQTP01000007">
    <property type="protein sequence ID" value="RDJ24302.1"/>
    <property type="molecule type" value="Genomic_DNA"/>
</dbReference>
<reference evidence="2" key="1">
    <citation type="submission" date="2018-07" db="EMBL/GenBank/DDBJ databases">
        <authorList>
            <person name="Safronova V.I."/>
            <person name="Chirak E.R."/>
            <person name="Sazanova A.L."/>
        </authorList>
    </citation>
    <scope>NUCLEOTIDE SEQUENCE [LARGE SCALE GENOMIC DNA]</scope>
    <source>
        <strain evidence="2">RCAM04685</strain>
    </source>
</reference>
<sequence length="137" mass="14341">MGEESVRLPVLFACAVALGGCSVDIGGFSFTQDSSGTRTSSVSARASTQEAMLSADGSCTADVSLDPSTRPLPKEIALGITECELVKLKGAPPTDVLIGESGKGQREVQVLYSEPGAREIYMFTDNRLSRINKPGQG</sequence>
<proteinExistence type="predicted"/>
<evidence type="ECO:0000313" key="1">
    <source>
        <dbReference type="EMBL" id="RDJ24302.1"/>
    </source>
</evidence>
<protein>
    <submittedName>
        <fullName evidence="1">Uncharacterized protein</fullName>
    </submittedName>
</protein>
<dbReference type="OrthoDB" id="8019289at2"/>
<keyword evidence="2" id="KW-1185">Reference proteome</keyword>